<dbReference type="PANTHER" id="PTHR43133">
    <property type="entry name" value="RNA POLYMERASE ECF-TYPE SIGMA FACTO"/>
    <property type="match status" value="1"/>
</dbReference>
<dbReference type="Gene3D" id="1.10.1740.10">
    <property type="match status" value="1"/>
</dbReference>
<keyword evidence="3" id="KW-0731">Sigma factor</keyword>
<dbReference type="InterPro" id="IPR013324">
    <property type="entry name" value="RNA_pol_sigma_r3/r4-like"/>
</dbReference>
<evidence type="ECO:0000256" key="5">
    <source>
        <dbReference type="ARBA" id="ARBA00023163"/>
    </source>
</evidence>
<evidence type="ECO:0000256" key="4">
    <source>
        <dbReference type="ARBA" id="ARBA00023125"/>
    </source>
</evidence>
<dbReference type="RefSeq" id="WP_346756166.1">
    <property type="nucleotide sequence ID" value="NZ_JAUJEB010000001.1"/>
</dbReference>
<dbReference type="NCBIfam" id="TIGR02937">
    <property type="entry name" value="sigma70-ECF"/>
    <property type="match status" value="1"/>
</dbReference>
<dbReference type="InterPro" id="IPR013325">
    <property type="entry name" value="RNA_pol_sigma_r2"/>
</dbReference>
<reference evidence="6" key="1">
    <citation type="submission" date="2023-06" db="EMBL/GenBank/DDBJ databases">
        <title>Genomic of Agaribacillus aureum.</title>
        <authorList>
            <person name="Wang G."/>
        </authorList>
    </citation>
    <scope>NUCLEOTIDE SEQUENCE</scope>
    <source>
        <strain evidence="6">BMA12</strain>
    </source>
</reference>
<dbReference type="SUPFAM" id="SSF88946">
    <property type="entry name" value="Sigma2 domain of RNA polymerase sigma factors"/>
    <property type="match status" value="1"/>
</dbReference>
<protein>
    <submittedName>
        <fullName evidence="6">Sigma-70 family RNA polymerase sigma factor</fullName>
    </submittedName>
</protein>
<dbReference type="PANTHER" id="PTHR43133:SF8">
    <property type="entry name" value="RNA POLYMERASE SIGMA FACTOR HI_1459-RELATED"/>
    <property type="match status" value="1"/>
</dbReference>
<name>A0ABT8L0M9_9BACT</name>
<keyword evidence="7" id="KW-1185">Reference proteome</keyword>
<comment type="similarity">
    <text evidence="1">Belongs to the sigma-70 factor family. ECF subfamily.</text>
</comment>
<evidence type="ECO:0000256" key="2">
    <source>
        <dbReference type="ARBA" id="ARBA00023015"/>
    </source>
</evidence>
<evidence type="ECO:0000313" key="6">
    <source>
        <dbReference type="EMBL" id="MDN5210826.1"/>
    </source>
</evidence>
<evidence type="ECO:0000256" key="1">
    <source>
        <dbReference type="ARBA" id="ARBA00010641"/>
    </source>
</evidence>
<dbReference type="InterPro" id="IPR014284">
    <property type="entry name" value="RNA_pol_sigma-70_dom"/>
</dbReference>
<dbReference type="EMBL" id="JAUJEB010000001">
    <property type="protein sequence ID" value="MDN5210826.1"/>
    <property type="molecule type" value="Genomic_DNA"/>
</dbReference>
<accession>A0ABT8L0M9</accession>
<dbReference type="SUPFAM" id="SSF88659">
    <property type="entry name" value="Sigma3 and sigma4 domains of RNA polymerase sigma factors"/>
    <property type="match status" value="1"/>
</dbReference>
<evidence type="ECO:0000313" key="7">
    <source>
        <dbReference type="Proteomes" id="UP001172083"/>
    </source>
</evidence>
<dbReference type="InterPro" id="IPR039425">
    <property type="entry name" value="RNA_pol_sigma-70-like"/>
</dbReference>
<dbReference type="InterPro" id="IPR036388">
    <property type="entry name" value="WH-like_DNA-bd_sf"/>
</dbReference>
<sequence>MKSTDQTIVEDIRQGGNEGLIEIYKLYRSEFFSWSQRQFSLDDAASADLFQDTIISLRKNIVKGKLTHLSSSLKTYLFAIGKHLALSRLRRDSKTVLSDDLLKLQLSEDFITDAPLKNREKKKYISQILQELGEPCYSILRLYYYENFSMESIARYLDYKNENVVKSQKLRCIKTLKERVSDHKVNFED</sequence>
<evidence type="ECO:0000256" key="3">
    <source>
        <dbReference type="ARBA" id="ARBA00023082"/>
    </source>
</evidence>
<gene>
    <name evidence="6" type="ORF">QQ020_02165</name>
</gene>
<proteinExistence type="inferred from homology"/>
<dbReference type="Gene3D" id="1.10.10.10">
    <property type="entry name" value="Winged helix-like DNA-binding domain superfamily/Winged helix DNA-binding domain"/>
    <property type="match status" value="1"/>
</dbReference>
<keyword evidence="2" id="KW-0805">Transcription regulation</keyword>
<organism evidence="6 7">
    <name type="scientific">Agaribacillus aureus</name>
    <dbReference type="NCBI Taxonomy" id="3051825"/>
    <lineage>
        <taxon>Bacteria</taxon>
        <taxon>Pseudomonadati</taxon>
        <taxon>Bacteroidota</taxon>
        <taxon>Cytophagia</taxon>
        <taxon>Cytophagales</taxon>
        <taxon>Splendidivirgaceae</taxon>
        <taxon>Agaribacillus</taxon>
    </lineage>
</organism>
<dbReference type="Proteomes" id="UP001172083">
    <property type="component" value="Unassembled WGS sequence"/>
</dbReference>
<keyword evidence="5" id="KW-0804">Transcription</keyword>
<comment type="caution">
    <text evidence="6">The sequence shown here is derived from an EMBL/GenBank/DDBJ whole genome shotgun (WGS) entry which is preliminary data.</text>
</comment>
<keyword evidence="4" id="KW-0238">DNA-binding</keyword>